<reference evidence="2 3" key="1">
    <citation type="submission" date="2021-02" db="EMBL/GenBank/DDBJ databases">
        <title>Whole genome sequencing of Streptomyces actuosus VRA1.</title>
        <authorList>
            <person name="Sen G."/>
            <person name="Sen A."/>
        </authorList>
    </citation>
    <scope>NUCLEOTIDE SEQUENCE [LARGE SCALE GENOMIC DNA]</scope>
    <source>
        <strain evidence="2 3">VRA1</strain>
    </source>
</reference>
<dbReference type="CDD" id="cd07043">
    <property type="entry name" value="STAS_anti-anti-sigma_factors"/>
    <property type="match status" value="1"/>
</dbReference>
<dbReference type="InterPro" id="IPR058548">
    <property type="entry name" value="MlaB-like_STAS"/>
</dbReference>
<sequence length="95" mass="10453">MEHESTARPGRLHLVVDLSEVTFTDGSILAPLCEAWSDCHARDGRVRVVHDTHTTDLVFRYSGLLRHFPAYAGAQDAWEGRTAGDGAPGPVGRRR</sequence>
<keyword evidence="3" id="KW-1185">Reference proteome</keyword>
<evidence type="ECO:0000313" key="2">
    <source>
        <dbReference type="EMBL" id="MBN0048443.1"/>
    </source>
</evidence>
<dbReference type="SUPFAM" id="SSF52091">
    <property type="entry name" value="SpoIIaa-like"/>
    <property type="match status" value="1"/>
</dbReference>
<accession>A0ABS2VZJ0</accession>
<dbReference type="RefSeq" id="WP_205386575.1">
    <property type="nucleotide sequence ID" value="NZ_JAFFZS010000039.1"/>
</dbReference>
<dbReference type="Gene3D" id="3.30.750.24">
    <property type="entry name" value="STAS domain"/>
    <property type="match status" value="1"/>
</dbReference>
<name>A0ABS2VZJ0_STRAS</name>
<evidence type="ECO:0000313" key="3">
    <source>
        <dbReference type="Proteomes" id="UP000788262"/>
    </source>
</evidence>
<dbReference type="EMBL" id="JAFFZS010000039">
    <property type="protein sequence ID" value="MBN0048443.1"/>
    <property type="molecule type" value="Genomic_DNA"/>
</dbReference>
<dbReference type="Proteomes" id="UP000788262">
    <property type="component" value="Unassembled WGS sequence"/>
</dbReference>
<evidence type="ECO:0000259" key="1">
    <source>
        <dbReference type="Pfam" id="PF13466"/>
    </source>
</evidence>
<dbReference type="InterPro" id="IPR036513">
    <property type="entry name" value="STAS_dom_sf"/>
</dbReference>
<proteinExistence type="predicted"/>
<feature type="domain" description="MlaB-like STAS" evidence="1">
    <location>
        <begin position="8"/>
        <end position="64"/>
    </location>
</feature>
<organism evidence="2 3">
    <name type="scientific">Streptomyces actuosus</name>
    <dbReference type="NCBI Taxonomy" id="1885"/>
    <lineage>
        <taxon>Bacteria</taxon>
        <taxon>Bacillati</taxon>
        <taxon>Actinomycetota</taxon>
        <taxon>Actinomycetes</taxon>
        <taxon>Kitasatosporales</taxon>
        <taxon>Streptomycetaceae</taxon>
        <taxon>Streptomyces</taxon>
    </lineage>
</organism>
<protein>
    <submittedName>
        <fullName evidence="2">STAS domain-containing protein</fullName>
    </submittedName>
</protein>
<comment type="caution">
    <text evidence="2">The sequence shown here is derived from an EMBL/GenBank/DDBJ whole genome shotgun (WGS) entry which is preliminary data.</text>
</comment>
<dbReference type="Pfam" id="PF13466">
    <property type="entry name" value="STAS_2"/>
    <property type="match status" value="1"/>
</dbReference>
<gene>
    <name evidence="2" type="ORF">JS756_30945</name>
</gene>